<evidence type="ECO:0000313" key="1">
    <source>
        <dbReference type="EMBL" id="CAB4161964.1"/>
    </source>
</evidence>
<sequence>MAITATNQEPGIIVPAYGRIIWSFTSDNTLQGNFKYVLDVYINGTLYTRLKQFPNPSGYCLIDLGTVAQAVLSSVNEYPTQIPIPFVPPGAPITNCPDSHCTMQLLVGEEWSVGTAAPFIYNGVDNALGDPAYATNTIQILNAYLDIDQEWDTTLNVWTPMVAPLKSNFMTDVPRSATTATYPKVRMADHYTLQYINRILPSIYARTLYADNIYGLTITLVDQDGAPMESAFVQNNVDNGGGPWVDCSTPGAWTNDQFVQRIAVGPKDLLDLGILTFVGSVGQVPTYYTVEGVSWSNYLTCNEGASLTELFRFDLVPDCNPSGFVPIQIEFLNKYGGFDYYTFTLRNEETQSTKRNLYNILPGDWSGAVFTRPTYARGSAVNSAEVTIRYTAMSDWLTQDESEWLSQLAKSTDVRAWINGQYYTVVMNSVDYSVQTYARNKLFQYTIEFTSSLTPLVQNS</sequence>
<accession>A0A6J5P397</accession>
<dbReference type="EMBL" id="LR796735">
    <property type="protein sequence ID" value="CAB4161964.1"/>
    <property type="molecule type" value="Genomic_DNA"/>
</dbReference>
<name>A0A6J5P397_9CAUD</name>
<protein>
    <submittedName>
        <fullName evidence="1">Uncharacterized protein</fullName>
    </submittedName>
</protein>
<organism evidence="1">
    <name type="scientific">uncultured Caudovirales phage</name>
    <dbReference type="NCBI Taxonomy" id="2100421"/>
    <lineage>
        <taxon>Viruses</taxon>
        <taxon>Duplodnaviria</taxon>
        <taxon>Heunggongvirae</taxon>
        <taxon>Uroviricota</taxon>
        <taxon>Caudoviricetes</taxon>
        <taxon>Peduoviridae</taxon>
        <taxon>Maltschvirus</taxon>
        <taxon>Maltschvirus maltsch</taxon>
    </lineage>
</organism>
<reference evidence="1" key="1">
    <citation type="submission" date="2020-04" db="EMBL/GenBank/DDBJ databases">
        <authorList>
            <person name="Chiriac C."/>
            <person name="Salcher M."/>
            <person name="Ghai R."/>
            <person name="Kavagutti S V."/>
        </authorList>
    </citation>
    <scope>NUCLEOTIDE SEQUENCE</scope>
</reference>
<gene>
    <name evidence="1" type="ORF">UFOVP782_5</name>
</gene>
<proteinExistence type="predicted"/>